<evidence type="ECO:0000256" key="1">
    <source>
        <dbReference type="ARBA" id="ARBA00009437"/>
    </source>
</evidence>
<dbReference type="SUPFAM" id="SSF53850">
    <property type="entry name" value="Periplasmic binding protein-like II"/>
    <property type="match status" value="1"/>
</dbReference>
<keyword evidence="4" id="KW-0804">Transcription</keyword>
<evidence type="ECO:0000256" key="2">
    <source>
        <dbReference type="ARBA" id="ARBA00023015"/>
    </source>
</evidence>
<keyword evidence="7" id="KW-1185">Reference proteome</keyword>
<dbReference type="InterPro" id="IPR050950">
    <property type="entry name" value="HTH-type_LysR_regulators"/>
</dbReference>
<protein>
    <submittedName>
        <fullName evidence="6">Transcriptional regulator, LysR family</fullName>
    </submittedName>
</protein>
<keyword evidence="2" id="KW-0805">Transcription regulation</keyword>
<evidence type="ECO:0000313" key="7">
    <source>
        <dbReference type="Proteomes" id="UP000219494"/>
    </source>
</evidence>
<dbReference type="AlphaFoldDB" id="A0A285QXU7"/>
<evidence type="ECO:0000256" key="3">
    <source>
        <dbReference type="ARBA" id="ARBA00023125"/>
    </source>
</evidence>
<evidence type="ECO:0000313" key="6">
    <source>
        <dbReference type="EMBL" id="SOB86384.1"/>
    </source>
</evidence>
<dbReference type="Proteomes" id="UP000219494">
    <property type="component" value="Unassembled WGS sequence"/>
</dbReference>
<dbReference type="Gene3D" id="1.10.10.10">
    <property type="entry name" value="Winged helix-like DNA-binding domain superfamily/Winged helix DNA-binding domain"/>
    <property type="match status" value="1"/>
</dbReference>
<dbReference type="PROSITE" id="PS50931">
    <property type="entry name" value="HTH_LYSR"/>
    <property type="match status" value="1"/>
</dbReference>
<dbReference type="CDD" id="cd08440">
    <property type="entry name" value="PBP2_LTTR_like_4"/>
    <property type="match status" value="1"/>
</dbReference>
<dbReference type="Pfam" id="PF00126">
    <property type="entry name" value="HTH_1"/>
    <property type="match status" value="1"/>
</dbReference>
<dbReference type="PRINTS" id="PR00039">
    <property type="entry name" value="HTHLYSR"/>
</dbReference>
<dbReference type="RefSeq" id="WP_097063419.1">
    <property type="nucleotide sequence ID" value="NZ_OBMI01000002.1"/>
</dbReference>
<reference evidence="6 7" key="1">
    <citation type="submission" date="2017-07" db="EMBL/GenBank/DDBJ databases">
        <authorList>
            <person name="Sun Z.S."/>
            <person name="Albrecht U."/>
            <person name="Echele G."/>
            <person name="Lee C.C."/>
        </authorList>
    </citation>
    <scope>NUCLEOTIDE SEQUENCE [LARGE SCALE GENOMIC DNA]</scope>
    <source>
        <strain evidence="6 7">CGMCC 1.12672</strain>
    </source>
</reference>
<dbReference type="InterPro" id="IPR000847">
    <property type="entry name" value="LysR_HTH_N"/>
</dbReference>
<keyword evidence="3" id="KW-0238">DNA-binding</keyword>
<dbReference type="Pfam" id="PF03466">
    <property type="entry name" value="LysR_substrate"/>
    <property type="match status" value="1"/>
</dbReference>
<dbReference type="EMBL" id="OBMI01000002">
    <property type="protein sequence ID" value="SOB86384.1"/>
    <property type="molecule type" value="Genomic_DNA"/>
</dbReference>
<accession>A0A285QXU7</accession>
<feature type="domain" description="HTH lysR-type" evidence="5">
    <location>
        <begin position="17"/>
        <end position="74"/>
    </location>
</feature>
<dbReference type="SUPFAM" id="SSF46785">
    <property type="entry name" value="Winged helix' DNA-binding domain"/>
    <property type="match status" value="1"/>
</dbReference>
<sequence length="311" mass="32991">MSAEPFARPIFSPASAVSFRHLRAFRAAAQHQHFTRAAEAVGLSQPALSALVSQLEMHLGVKLFQRTTRSVELTAVGRLFLDAAERMLADLDAAVAEAKDHALLRRGKLRIAALPSLCTGILPRLMDVFHRQYEGVALSILDVPGDEVVALAASRQVDLGIGYMPASGTLDAEPVLTDRLVALASPSLIPAATTRLGWRDLAPHPVIAMSPGTTVRRLMDEAAAEAKVSLSIALQANQMPTAIAFASAGLGIAVLPSSGIPPEMQRTMTCAELVQPRVDRTLSVLRSRDQVSTPAVEAFLSILRSEAGAAG</sequence>
<proteinExistence type="inferred from homology"/>
<organism evidence="6 7">
    <name type="scientific">Sphingomonas guangdongensis</name>
    <dbReference type="NCBI Taxonomy" id="1141890"/>
    <lineage>
        <taxon>Bacteria</taxon>
        <taxon>Pseudomonadati</taxon>
        <taxon>Pseudomonadota</taxon>
        <taxon>Alphaproteobacteria</taxon>
        <taxon>Sphingomonadales</taxon>
        <taxon>Sphingomonadaceae</taxon>
        <taxon>Sphingomonas</taxon>
    </lineage>
</organism>
<evidence type="ECO:0000259" key="5">
    <source>
        <dbReference type="PROSITE" id="PS50931"/>
    </source>
</evidence>
<dbReference type="GO" id="GO:0005829">
    <property type="term" value="C:cytosol"/>
    <property type="evidence" value="ECO:0007669"/>
    <property type="project" value="TreeGrafter"/>
</dbReference>
<gene>
    <name evidence="6" type="ORF">SAMN06297144_1489</name>
</gene>
<dbReference type="PANTHER" id="PTHR30419">
    <property type="entry name" value="HTH-TYPE TRANSCRIPTIONAL REGULATOR YBHD"/>
    <property type="match status" value="1"/>
</dbReference>
<dbReference type="InterPro" id="IPR036390">
    <property type="entry name" value="WH_DNA-bd_sf"/>
</dbReference>
<dbReference type="FunFam" id="1.10.10.10:FF:000001">
    <property type="entry name" value="LysR family transcriptional regulator"/>
    <property type="match status" value="1"/>
</dbReference>
<dbReference type="InterPro" id="IPR005119">
    <property type="entry name" value="LysR_subst-bd"/>
</dbReference>
<comment type="similarity">
    <text evidence="1">Belongs to the LysR transcriptional regulatory family.</text>
</comment>
<dbReference type="PANTHER" id="PTHR30419:SF8">
    <property type="entry name" value="NITROGEN ASSIMILATION TRANSCRIPTIONAL ACTIVATOR-RELATED"/>
    <property type="match status" value="1"/>
</dbReference>
<dbReference type="InterPro" id="IPR036388">
    <property type="entry name" value="WH-like_DNA-bd_sf"/>
</dbReference>
<dbReference type="GO" id="GO:0003677">
    <property type="term" value="F:DNA binding"/>
    <property type="evidence" value="ECO:0007669"/>
    <property type="project" value="UniProtKB-KW"/>
</dbReference>
<dbReference type="GO" id="GO:0003700">
    <property type="term" value="F:DNA-binding transcription factor activity"/>
    <property type="evidence" value="ECO:0007669"/>
    <property type="project" value="InterPro"/>
</dbReference>
<dbReference type="OrthoDB" id="9815174at2"/>
<evidence type="ECO:0000256" key="4">
    <source>
        <dbReference type="ARBA" id="ARBA00023163"/>
    </source>
</evidence>
<name>A0A285QXU7_9SPHN</name>
<dbReference type="Gene3D" id="3.40.190.290">
    <property type="match status" value="1"/>
</dbReference>